<dbReference type="NCBIfam" id="TIGR00350">
    <property type="entry name" value="lytR_cpsA_psr"/>
    <property type="match status" value="1"/>
</dbReference>
<dbReference type="RefSeq" id="WP_167152037.1">
    <property type="nucleotide sequence ID" value="NZ_JAAMOX010000003.1"/>
</dbReference>
<feature type="transmembrane region" description="Helical" evidence="2">
    <location>
        <begin position="89"/>
        <end position="109"/>
    </location>
</feature>
<feature type="domain" description="Cell envelope-related transcriptional attenuator" evidence="3">
    <location>
        <begin position="185"/>
        <end position="364"/>
    </location>
</feature>
<keyword evidence="2" id="KW-1133">Transmembrane helix</keyword>
<proteinExistence type="inferred from homology"/>
<dbReference type="InterPro" id="IPR004474">
    <property type="entry name" value="LytR_CpsA_psr"/>
</dbReference>
<evidence type="ECO:0000256" key="2">
    <source>
        <dbReference type="SAM" id="Phobius"/>
    </source>
</evidence>
<comment type="similarity">
    <text evidence="1">Belongs to the LytR/CpsA/Psr (LCP) family.</text>
</comment>
<feature type="transmembrane region" description="Helical" evidence="2">
    <location>
        <begin position="48"/>
        <end position="69"/>
    </location>
</feature>
<dbReference type="Proteomes" id="UP000541033">
    <property type="component" value="Unassembled WGS sequence"/>
</dbReference>
<dbReference type="Pfam" id="PF03816">
    <property type="entry name" value="LytR_cpsA_psr"/>
    <property type="match status" value="1"/>
</dbReference>
<feature type="transmembrane region" description="Helical" evidence="2">
    <location>
        <begin position="22"/>
        <end position="41"/>
    </location>
</feature>
<feature type="transmembrane region" description="Helical" evidence="2">
    <location>
        <begin position="121"/>
        <end position="142"/>
    </location>
</feature>
<evidence type="ECO:0000259" key="3">
    <source>
        <dbReference type="Pfam" id="PF03816"/>
    </source>
</evidence>
<protein>
    <submittedName>
        <fullName evidence="4">LCP family protein required for cell wall assembly</fullName>
    </submittedName>
</protein>
<dbReference type="EMBL" id="JAAMOX010000003">
    <property type="protein sequence ID" value="NIH55113.1"/>
    <property type="molecule type" value="Genomic_DNA"/>
</dbReference>
<reference evidence="4 5" key="1">
    <citation type="submission" date="2020-02" db="EMBL/GenBank/DDBJ databases">
        <title>Sequencing the genomes of 1000 actinobacteria strains.</title>
        <authorList>
            <person name="Klenk H.-P."/>
        </authorList>
    </citation>
    <scope>NUCLEOTIDE SEQUENCE [LARGE SCALE GENOMIC DNA]</scope>
    <source>
        <strain evidence="4 5">DSM 27960</strain>
    </source>
</reference>
<organism evidence="4 5">
    <name type="scientific">Lysinibacter cavernae</name>
    <dbReference type="NCBI Taxonomy" id="1640652"/>
    <lineage>
        <taxon>Bacteria</taxon>
        <taxon>Bacillati</taxon>
        <taxon>Actinomycetota</taxon>
        <taxon>Actinomycetes</taxon>
        <taxon>Micrococcales</taxon>
        <taxon>Microbacteriaceae</taxon>
        <taxon>Lysinibacter</taxon>
    </lineage>
</organism>
<keyword evidence="2" id="KW-0812">Transmembrane</keyword>
<keyword evidence="5" id="KW-1185">Reference proteome</keyword>
<evidence type="ECO:0000313" key="5">
    <source>
        <dbReference type="Proteomes" id="UP000541033"/>
    </source>
</evidence>
<evidence type="ECO:0000256" key="1">
    <source>
        <dbReference type="ARBA" id="ARBA00006068"/>
    </source>
</evidence>
<keyword evidence="2" id="KW-0472">Membrane</keyword>
<dbReference type="Gene3D" id="3.40.630.190">
    <property type="entry name" value="LCP protein"/>
    <property type="match status" value="1"/>
</dbReference>
<accession>A0A7X5R3R0</accession>
<sequence length="449" mass="49399">MSLDNPIRYPDVASTAVMTKRAWWLVLLGVLIPGAPQVLAGNRKLGRFGLISTFVLWIAVIGLGITYLVSAQAVFSLFTRSWTLTVVQIFLIFYSVLWVVLTLNTLTLVKFIKVRSKARGFVAAVAVLAMCLTAGTSAYAAYIVNSGRNLVSDVFAKGEHADPIDGYYNILLIGADAGDDRDGIRPDSMTVVSVNAETGAATMIGVPRDLCGFELPESSPLADIYNNNYDGLFDCKANGVYNVVESYYADVYPDAEEKGSEPGIEATKDAIEGITGIPIQYYVMVDMAGFASMIDALGGVTITVTDRIPLVAQGFEGEVPDWIEPGVQKMDGQLALWYARSRYETSDWDRMVRQRELQVAIIEQFTPANVLSKFQNISSASSQILRTDIPESMLAYFVDLAMKTKDLPIERIDLVPPLVDPDYPDIQFIHDHLREVLHPTPETTEPVDQ</sequence>
<comment type="caution">
    <text evidence="4">The sequence shown here is derived from an EMBL/GenBank/DDBJ whole genome shotgun (WGS) entry which is preliminary data.</text>
</comment>
<dbReference type="PANTHER" id="PTHR33392:SF6">
    <property type="entry name" value="POLYISOPRENYL-TEICHOIC ACID--PEPTIDOGLYCAN TEICHOIC ACID TRANSFERASE TAGU"/>
    <property type="match status" value="1"/>
</dbReference>
<dbReference type="InterPro" id="IPR050922">
    <property type="entry name" value="LytR/CpsA/Psr_CW_biosynth"/>
</dbReference>
<dbReference type="PANTHER" id="PTHR33392">
    <property type="entry name" value="POLYISOPRENYL-TEICHOIC ACID--PEPTIDOGLYCAN TEICHOIC ACID TRANSFERASE TAGU"/>
    <property type="match status" value="1"/>
</dbReference>
<dbReference type="AlphaFoldDB" id="A0A7X5R3R0"/>
<gene>
    <name evidence="4" type="ORF">FHX76_003028</name>
</gene>
<name>A0A7X5R3R0_9MICO</name>
<evidence type="ECO:0000313" key="4">
    <source>
        <dbReference type="EMBL" id="NIH55113.1"/>
    </source>
</evidence>